<reference evidence="7 8" key="1">
    <citation type="submission" date="2016-12" db="EMBL/GenBank/DDBJ databases">
        <title>The genomes of Aspergillus section Nigri reveals drivers in fungal speciation.</title>
        <authorList>
            <consortium name="DOE Joint Genome Institute"/>
            <person name="Vesth T.C."/>
            <person name="Nybo J."/>
            <person name="Theobald S."/>
            <person name="Brandl J."/>
            <person name="Frisvad J.C."/>
            <person name="Nielsen K.F."/>
            <person name="Lyhne E.K."/>
            <person name="Kogle M.E."/>
            <person name="Kuo A."/>
            <person name="Riley R."/>
            <person name="Clum A."/>
            <person name="Nolan M."/>
            <person name="Lipzen A."/>
            <person name="Salamov A."/>
            <person name="Henrissat B."/>
            <person name="Wiebenga A."/>
            <person name="De Vries R.P."/>
            <person name="Grigoriev I.V."/>
            <person name="Mortensen U.H."/>
            <person name="Andersen M.R."/>
            <person name="Baker S.E."/>
        </authorList>
    </citation>
    <scope>NUCLEOTIDE SEQUENCE [LARGE SCALE GENOMIC DNA]</scope>
    <source>
        <strain evidence="7 8">CBS 121591</strain>
    </source>
</reference>
<dbReference type="AlphaFoldDB" id="A0A319BSI5"/>
<dbReference type="Proteomes" id="UP000248340">
    <property type="component" value="Unassembled WGS sequence"/>
</dbReference>
<evidence type="ECO:0000256" key="6">
    <source>
        <dbReference type="ARBA" id="ARBA00031849"/>
    </source>
</evidence>
<evidence type="ECO:0000256" key="1">
    <source>
        <dbReference type="ARBA" id="ARBA00004173"/>
    </source>
</evidence>
<dbReference type="RefSeq" id="XP_025485527.1">
    <property type="nucleotide sequence ID" value="XM_025638895.1"/>
</dbReference>
<dbReference type="GeneID" id="37141637"/>
<keyword evidence="4" id="KW-0809">Transit peptide</keyword>
<accession>A0A319BSI5</accession>
<dbReference type="EMBL" id="KZ821824">
    <property type="protein sequence ID" value="PYH75327.1"/>
    <property type="molecule type" value="Genomic_DNA"/>
</dbReference>
<evidence type="ECO:0000256" key="4">
    <source>
        <dbReference type="ARBA" id="ARBA00022946"/>
    </source>
</evidence>
<evidence type="ECO:0000256" key="2">
    <source>
        <dbReference type="ARBA" id="ARBA00005543"/>
    </source>
</evidence>
<dbReference type="SUPFAM" id="SSF56112">
    <property type="entry name" value="Protein kinase-like (PK-like)"/>
    <property type="match status" value="1"/>
</dbReference>
<dbReference type="GO" id="GO:0005739">
    <property type="term" value="C:mitochondrion"/>
    <property type="evidence" value="ECO:0007669"/>
    <property type="project" value="UniProtKB-SubCell"/>
</dbReference>
<organism evidence="7 8">
    <name type="scientific">Aspergillus uvarum CBS 121591</name>
    <dbReference type="NCBI Taxonomy" id="1448315"/>
    <lineage>
        <taxon>Eukaryota</taxon>
        <taxon>Fungi</taxon>
        <taxon>Dikarya</taxon>
        <taxon>Ascomycota</taxon>
        <taxon>Pezizomycotina</taxon>
        <taxon>Eurotiomycetes</taxon>
        <taxon>Eurotiomycetidae</taxon>
        <taxon>Eurotiales</taxon>
        <taxon>Aspergillaceae</taxon>
        <taxon>Aspergillus</taxon>
        <taxon>Aspergillus subgen. Circumdati</taxon>
    </lineage>
</organism>
<dbReference type="InterPro" id="IPR051035">
    <property type="entry name" value="Mito_inheritance_9"/>
</dbReference>
<name>A0A319BSI5_9EURO</name>
<dbReference type="PANTHER" id="PTHR36091:SF1">
    <property type="entry name" value="ALTERED INHERITANCE OF MITOCHONDRIA PROTEIN 9, MITOCHONDRIAL"/>
    <property type="match status" value="1"/>
</dbReference>
<comment type="similarity">
    <text evidence="2">Belongs to the AIM9 family.</text>
</comment>
<dbReference type="VEuPathDB" id="FungiDB:BO82DRAFT_39707"/>
<dbReference type="PANTHER" id="PTHR36091">
    <property type="entry name" value="ALTERED INHERITANCE OF MITOCHONDRIA PROTEIN 9, MITOCHONDRIAL"/>
    <property type="match status" value="1"/>
</dbReference>
<evidence type="ECO:0000256" key="5">
    <source>
        <dbReference type="ARBA" id="ARBA00023128"/>
    </source>
</evidence>
<keyword evidence="8" id="KW-1185">Reference proteome</keyword>
<comment type="subcellular location">
    <subcellularLocation>
        <location evidence="1">Mitochondrion</location>
    </subcellularLocation>
</comment>
<proteinExistence type="inferred from homology"/>
<dbReference type="STRING" id="1448315.A0A319BSI5"/>
<gene>
    <name evidence="7" type="ORF">BO82DRAFT_39707</name>
</gene>
<dbReference type="InterPro" id="IPR011009">
    <property type="entry name" value="Kinase-like_dom_sf"/>
</dbReference>
<dbReference type="OrthoDB" id="10003767at2759"/>
<dbReference type="Gene3D" id="3.90.1200.10">
    <property type="match status" value="1"/>
</dbReference>
<evidence type="ECO:0000256" key="3">
    <source>
        <dbReference type="ARBA" id="ARBA00016197"/>
    </source>
</evidence>
<protein>
    <recommendedName>
        <fullName evidence="3">Altered inheritance of mitochondria protein 9, mitochondrial</fullName>
    </recommendedName>
    <alternativeName>
        <fullName evidence="6">Found in mitochondrial proteome protein 29</fullName>
    </alternativeName>
</protein>
<evidence type="ECO:0000313" key="8">
    <source>
        <dbReference type="Proteomes" id="UP000248340"/>
    </source>
</evidence>
<sequence>MPNLPRSPIALHYSGSYQPSRETKRLAIESYLKISDYLLPDESIQTSHIWHSDLHAENIFVNPNNPSEIYGFIDWQSAELAPLYDHPIEPYFLEYDGPSLDGLLERPKLADIRELFRSDPEPLAERRATSLYTKMSLVSLYRHFVYKKMPLLFKALEFRETACFQLLLLARNLLVDGEATYLALLADQQQNDWHDIQRLKHSSRHYPLQFSTEMLHKIEKDHKSAILSMDLMREIQDLIGHKFFYARGMVSHDEYNEVSQILPQAKSKFIRKYARNEEAVKELEDIWPYH</sequence>
<keyword evidence="5" id="KW-0496">Mitochondrion</keyword>
<evidence type="ECO:0000313" key="7">
    <source>
        <dbReference type="EMBL" id="PYH75327.1"/>
    </source>
</evidence>